<proteinExistence type="predicted"/>
<dbReference type="Proteomes" id="UP001060275">
    <property type="component" value="Unassembled WGS sequence"/>
</dbReference>
<keyword evidence="1" id="KW-0732">Signal</keyword>
<sequence>MKTVISTTFLAAVLCASAALPAFAGPVGDAYDKWTIYSDETVACIEADSMKLSAGQQAYLVSILDNKFANEPATRAAAGLGLDDIVKVHGFVWAAGPSCALKS</sequence>
<protein>
    <submittedName>
        <fullName evidence="2">Uncharacterized protein</fullName>
    </submittedName>
</protein>
<dbReference type="AlphaFoldDB" id="A0A9Q4ANE6"/>
<evidence type="ECO:0000256" key="1">
    <source>
        <dbReference type="SAM" id="SignalP"/>
    </source>
</evidence>
<keyword evidence="3" id="KW-1185">Reference proteome</keyword>
<organism evidence="2 3">
    <name type="scientific">Devosia ureilytica</name>
    <dbReference type="NCBI Taxonomy" id="2952754"/>
    <lineage>
        <taxon>Bacteria</taxon>
        <taxon>Pseudomonadati</taxon>
        <taxon>Pseudomonadota</taxon>
        <taxon>Alphaproteobacteria</taxon>
        <taxon>Hyphomicrobiales</taxon>
        <taxon>Devosiaceae</taxon>
        <taxon>Devosia</taxon>
    </lineage>
</organism>
<evidence type="ECO:0000313" key="2">
    <source>
        <dbReference type="EMBL" id="MCP8886860.1"/>
    </source>
</evidence>
<accession>A0A9Q4ANE6</accession>
<reference evidence="2" key="1">
    <citation type="submission" date="2022-06" db="EMBL/GenBank/DDBJ databases">
        <title>Devosia sp. XJ19-45 genome assembly.</title>
        <authorList>
            <person name="Li B."/>
            <person name="Cai M."/>
            <person name="Nie G."/>
            <person name="Li W."/>
        </authorList>
    </citation>
    <scope>NUCLEOTIDE SEQUENCE</scope>
    <source>
        <strain evidence="2">XJ19-45</strain>
    </source>
</reference>
<comment type="caution">
    <text evidence="2">The sequence shown here is derived from an EMBL/GenBank/DDBJ whole genome shotgun (WGS) entry which is preliminary data.</text>
</comment>
<dbReference type="RefSeq" id="WP_254673467.1">
    <property type="nucleotide sequence ID" value="NZ_JAMWDU010000002.1"/>
</dbReference>
<gene>
    <name evidence="2" type="ORF">NF348_07065</name>
</gene>
<evidence type="ECO:0000313" key="3">
    <source>
        <dbReference type="Proteomes" id="UP001060275"/>
    </source>
</evidence>
<dbReference type="EMBL" id="JAMWDU010000002">
    <property type="protein sequence ID" value="MCP8886860.1"/>
    <property type="molecule type" value="Genomic_DNA"/>
</dbReference>
<feature type="signal peptide" evidence="1">
    <location>
        <begin position="1"/>
        <end position="24"/>
    </location>
</feature>
<name>A0A9Q4ANE6_9HYPH</name>
<feature type="chain" id="PRO_5040402121" evidence="1">
    <location>
        <begin position="25"/>
        <end position="103"/>
    </location>
</feature>